<dbReference type="AlphaFoldDB" id="A0A699Z1D2"/>
<reference evidence="1 2" key="1">
    <citation type="submission" date="2020-02" db="EMBL/GenBank/DDBJ databases">
        <title>Draft genome sequence of Haematococcus lacustris strain NIES-144.</title>
        <authorList>
            <person name="Morimoto D."/>
            <person name="Nakagawa S."/>
            <person name="Yoshida T."/>
            <person name="Sawayama S."/>
        </authorList>
    </citation>
    <scope>NUCLEOTIDE SEQUENCE [LARGE SCALE GENOMIC DNA]</scope>
    <source>
        <strain evidence="1 2">NIES-144</strain>
    </source>
</reference>
<comment type="caution">
    <text evidence="1">The sequence shown here is derived from an EMBL/GenBank/DDBJ whole genome shotgun (WGS) entry which is preliminary data.</text>
</comment>
<sequence length="34" mass="3882">MVLAFHYFVDLCTDAGVRYKGEPLKLTSYEQSLS</sequence>
<protein>
    <submittedName>
        <fullName evidence="1">Uncharacterized protein</fullName>
    </submittedName>
</protein>
<feature type="non-terminal residue" evidence="1">
    <location>
        <position position="1"/>
    </location>
</feature>
<dbReference type="Proteomes" id="UP000485058">
    <property type="component" value="Unassembled WGS sequence"/>
</dbReference>
<dbReference type="EMBL" id="BLLF01000982">
    <property type="protein sequence ID" value="GFH16343.1"/>
    <property type="molecule type" value="Genomic_DNA"/>
</dbReference>
<evidence type="ECO:0000313" key="1">
    <source>
        <dbReference type="EMBL" id="GFH16343.1"/>
    </source>
</evidence>
<accession>A0A699Z1D2</accession>
<evidence type="ECO:0000313" key="2">
    <source>
        <dbReference type="Proteomes" id="UP000485058"/>
    </source>
</evidence>
<proteinExistence type="predicted"/>
<name>A0A699Z1D2_HAELA</name>
<organism evidence="1 2">
    <name type="scientific">Haematococcus lacustris</name>
    <name type="common">Green alga</name>
    <name type="synonym">Haematococcus pluvialis</name>
    <dbReference type="NCBI Taxonomy" id="44745"/>
    <lineage>
        <taxon>Eukaryota</taxon>
        <taxon>Viridiplantae</taxon>
        <taxon>Chlorophyta</taxon>
        <taxon>core chlorophytes</taxon>
        <taxon>Chlorophyceae</taxon>
        <taxon>CS clade</taxon>
        <taxon>Chlamydomonadales</taxon>
        <taxon>Haematococcaceae</taxon>
        <taxon>Haematococcus</taxon>
    </lineage>
</organism>
<keyword evidence="2" id="KW-1185">Reference proteome</keyword>
<gene>
    <name evidence="1" type="ORF">HaLaN_12740</name>
</gene>